<dbReference type="GO" id="GO:0006637">
    <property type="term" value="P:acyl-CoA metabolic process"/>
    <property type="evidence" value="ECO:0007669"/>
    <property type="project" value="InterPro"/>
</dbReference>
<name>A0A6J7FAK8_9ZZZZ</name>
<evidence type="ECO:0000259" key="4">
    <source>
        <dbReference type="Pfam" id="PF13622"/>
    </source>
</evidence>
<evidence type="ECO:0000259" key="3">
    <source>
        <dbReference type="Pfam" id="PF02551"/>
    </source>
</evidence>
<dbReference type="CDD" id="cd03444">
    <property type="entry name" value="Thioesterase_II_repeat1"/>
    <property type="match status" value="1"/>
</dbReference>
<dbReference type="AlphaFoldDB" id="A0A6J7FAK8"/>
<evidence type="ECO:0000313" key="5">
    <source>
        <dbReference type="EMBL" id="CAB4893302.1"/>
    </source>
</evidence>
<evidence type="ECO:0000256" key="1">
    <source>
        <dbReference type="ARBA" id="ARBA00006538"/>
    </source>
</evidence>
<dbReference type="PANTHER" id="PTHR11066:SF34">
    <property type="entry name" value="ACYL-COENZYME A THIOESTERASE 8"/>
    <property type="match status" value="1"/>
</dbReference>
<sequence length="271" mass="30064">MPEQDFQELLKISPLGEFLFSATAVGDNGHLFGGYTLAFAFQAASSTVNPQMWPQSLHANFIDAGKSGNELRLHVEVLRDSRAFAMRQITVTMGDLTPLLMQASFHAGEAGPDWTPEEDFDYPDPDSLESDETMLFAMDPIDIRPIHGLTKRGPGNRIPHVHPFWVRPRVKLPDNRMLHAAVVAFISDYMVVGTAQAPGVAVPEGSLVVTMEHALWFHRPIDANDWLLFTSEPMSVYHGRGLSSGKVFNRQGLLVASFVQEVLTRQPRAKS</sequence>
<dbReference type="SUPFAM" id="SSF54637">
    <property type="entry name" value="Thioesterase/thiol ester dehydrase-isomerase"/>
    <property type="match status" value="2"/>
</dbReference>
<comment type="similarity">
    <text evidence="1">Belongs to the C/M/P thioester hydrolase family.</text>
</comment>
<evidence type="ECO:0000256" key="2">
    <source>
        <dbReference type="ARBA" id="ARBA00022801"/>
    </source>
</evidence>
<feature type="domain" description="Acyl-CoA thioesterase 2 C-terminal" evidence="3">
    <location>
        <begin position="154"/>
        <end position="261"/>
    </location>
</feature>
<dbReference type="GO" id="GO:0047617">
    <property type="term" value="F:fatty acyl-CoA hydrolase activity"/>
    <property type="evidence" value="ECO:0007669"/>
    <property type="project" value="InterPro"/>
</dbReference>
<dbReference type="EMBL" id="CAFBMC010000019">
    <property type="protein sequence ID" value="CAB4893302.1"/>
    <property type="molecule type" value="Genomic_DNA"/>
</dbReference>
<dbReference type="Pfam" id="PF13622">
    <property type="entry name" value="4HBT_3"/>
    <property type="match status" value="1"/>
</dbReference>
<dbReference type="InterPro" id="IPR049449">
    <property type="entry name" value="TesB_ACOT8-like_N"/>
</dbReference>
<dbReference type="PANTHER" id="PTHR11066">
    <property type="entry name" value="ACYL-COA THIOESTERASE"/>
    <property type="match status" value="1"/>
</dbReference>
<dbReference type="InterPro" id="IPR029069">
    <property type="entry name" value="HotDog_dom_sf"/>
</dbReference>
<proteinExistence type="inferred from homology"/>
<dbReference type="Pfam" id="PF02551">
    <property type="entry name" value="Acyl_CoA_thio"/>
    <property type="match status" value="1"/>
</dbReference>
<dbReference type="InterPro" id="IPR025652">
    <property type="entry name" value="TesB_C"/>
</dbReference>
<organism evidence="5">
    <name type="scientific">freshwater metagenome</name>
    <dbReference type="NCBI Taxonomy" id="449393"/>
    <lineage>
        <taxon>unclassified sequences</taxon>
        <taxon>metagenomes</taxon>
        <taxon>ecological metagenomes</taxon>
    </lineage>
</organism>
<accession>A0A6J7FAK8</accession>
<protein>
    <submittedName>
        <fullName evidence="5">Unannotated protein</fullName>
    </submittedName>
</protein>
<dbReference type="EMBL" id="CAFBPZ010000021">
    <property type="protein sequence ID" value="CAB5036579.1"/>
    <property type="molecule type" value="Genomic_DNA"/>
</dbReference>
<dbReference type="GO" id="GO:0009062">
    <property type="term" value="P:fatty acid catabolic process"/>
    <property type="evidence" value="ECO:0007669"/>
    <property type="project" value="TreeGrafter"/>
</dbReference>
<gene>
    <name evidence="5" type="ORF">UFOPK3495_00533</name>
    <name evidence="6" type="ORF">UFOPK4237_00492</name>
</gene>
<dbReference type="InterPro" id="IPR042171">
    <property type="entry name" value="Acyl-CoA_hotdog"/>
</dbReference>
<dbReference type="InterPro" id="IPR003703">
    <property type="entry name" value="Acyl_CoA_thio"/>
</dbReference>
<evidence type="ECO:0000313" key="6">
    <source>
        <dbReference type="EMBL" id="CAB5036579.1"/>
    </source>
</evidence>
<reference evidence="5" key="1">
    <citation type="submission" date="2020-05" db="EMBL/GenBank/DDBJ databases">
        <authorList>
            <person name="Chiriac C."/>
            <person name="Salcher M."/>
            <person name="Ghai R."/>
            <person name="Kavagutti S V."/>
        </authorList>
    </citation>
    <scope>NUCLEOTIDE SEQUENCE</scope>
</reference>
<feature type="domain" description="Acyl-CoA thioesterase-like N-terminal HotDog" evidence="4">
    <location>
        <begin position="29"/>
        <end position="105"/>
    </location>
</feature>
<keyword evidence="2" id="KW-0378">Hydrolase</keyword>
<dbReference type="Gene3D" id="2.40.160.210">
    <property type="entry name" value="Acyl-CoA thioesterase, double hotdog domain"/>
    <property type="match status" value="1"/>
</dbReference>